<dbReference type="EMBL" id="CP113520">
    <property type="protein sequence ID" value="WAJ26865.1"/>
    <property type="molecule type" value="Genomic_DNA"/>
</dbReference>
<keyword evidence="2" id="KW-1185">Reference proteome</keyword>
<evidence type="ECO:0000313" key="1">
    <source>
        <dbReference type="EMBL" id="WAJ26865.1"/>
    </source>
</evidence>
<gene>
    <name evidence="1" type="ORF">OXU80_18620</name>
</gene>
<organism evidence="1 2">
    <name type="scientific">Antarcticirhabdus aurantiaca</name>
    <dbReference type="NCBI Taxonomy" id="2606717"/>
    <lineage>
        <taxon>Bacteria</taxon>
        <taxon>Pseudomonadati</taxon>
        <taxon>Pseudomonadota</taxon>
        <taxon>Alphaproteobacteria</taxon>
        <taxon>Hyphomicrobiales</taxon>
        <taxon>Aurantimonadaceae</taxon>
        <taxon>Antarcticirhabdus</taxon>
    </lineage>
</organism>
<protein>
    <submittedName>
        <fullName evidence="1">Uncharacterized protein</fullName>
    </submittedName>
</protein>
<name>A0ACD4NJ76_9HYPH</name>
<dbReference type="Proteomes" id="UP001163223">
    <property type="component" value="Chromosome"/>
</dbReference>
<sequence length="205" mass="21867">MKSRQTPATRSPAKSGTKLDDQADAGSFEQIGDALPVEAKASALRGRAKKAAALLPAEVSTKDFADLVGISARTVQNLIAERTIERTASGKIPLAEATAAYCERLRKSAAGRAEAGDLDLTAERARLAKEQADAQEMKNAVGRGELLKAADVQRAWADILRMVQALMLSLSSKVQQKLPHLTAHDIDEIDRVVRRILEEASGGAA</sequence>
<proteinExistence type="predicted"/>
<reference evidence="1" key="1">
    <citation type="submission" date="2022-11" db="EMBL/GenBank/DDBJ databases">
        <title>beta-Carotene-producing bacterium, Jeongeuplla avenae sp. nov., alleviates the salt stress of Arabidopsis seedlings.</title>
        <authorList>
            <person name="Jiang L."/>
            <person name="Lee J."/>
        </authorList>
    </citation>
    <scope>NUCLEOTIDE SEQUENCE</scope>
    <source>
        <strain evidence="1">DY_R2A_6</strain>
    </source>
</reference>
<evidence type="ECO:0000313" key="2">
    <source>
        <dbReference type="Proteomes" id="UP001163223"/>
    </source>
</evidence>
<accession>A0ACD4NJ76</accession>